<reference evidence="6" key="1">
    <citation type="journal article" date="2019" name="Int. J. Syst. Evol. Microbiol.">
        <title>The Global Catalogue of Microorganisms (GCM) 10K type strain sequencing project: providing services to taxonomists for standard genome sequencing and annotation.</title>
        <authorList>
            <consortium name="The Broad Institute Genomics Platform"/>
            <consortium name="The Broad Institute Genome Sequencing Center for Infectious Disease"/>
            <person name="Wu L."/>
            <person name="Ma J."/>
        </authorList>
    </citation>
    <scope>NUCLEOTIDE SEQUENCE [LARGE SCALE GENOMIC DNA]</scope>
    <source>
        <strain evidence="6">JCM 17555</strain>
    </source>
</reference>
<comment type="caution">
    <text evidence="5">The sequence shown here is derived from an EMBL/GenBank/DDBJ whole genome shotgun (WGS) entry which is preliminary data.</text>
</comment>
<dbReference type="InterPro" id="IPR001638">
    <property type="entry name" value="Solute-binding_3/MltF_N"/>
</dbReference>
<comment type="similarity">
    <text evidence="1">Belongs to the bacterial solute-binding protein 3 family.</text>
</comment>
<organism evidence="5 6">
    <name type="scientific">Allohahella marinimesophila</name>
    <dbReference type="NCBI Taxonomy" id="1054972"/>
    <lineage>
        <taxon>Bacteria</taxon>
        <taxon>Pseudomonadati</taxon>
        <taxon>Pseudomonadota</taxon>
        <taxon>Gammaproteobacteria</taxon>
        <taxon>Oceanospirillales</taxon>
        <taxon>Hahellaceae</taxon>
        <taxon>Allohahella</taxon>
    </lineage>
</organism>
<gene>
    <name evidence="5" type="ORF">GCM10022278_03720</name>
</gene>
<evidence type="ECO:0000313" key="5">
    <source>
        <dbReference type="EMBL" id="GAA3947776.1"/>
    </source>
</evidence>
<keyword evidence="2 3" id="KW-0732">Signal</keyword>
<feature type="chain" id="PRO_5046296515" evidence="3">
    <location>
        <begin position="20"/>
        <end position="260"/>
    </location>
</feature>
<feature type="domain" description="Solute-binding protein family 3/N-terminal" evidence="4">
    <location>
        <begin position="30"/>
        <end position="254"/>
    </location>
</feature>
<keyword evidence="6" id="KW-1185">Reference proteome</keyword>
<dbReference type="SMART" id="SM00062">
    <property type="entry name" value="PBPb"/>
    <property type="match status" value="1"/>
</dbReference>
<feature type="signal peptide" evidence="3">
    <location>
        <begin position="1"/>
        <end position="19"/>
    </location>
</feature>
<name>A0ABP7NKG0_9GAMM</name>
<evidence type="ECO:0000259" key="4">
    <source>
        <dbReference type="SMART" id="SM00062"/>
    </source>
</evidence>
<dbReference type="Gene3D" id="3.40.190.10">
    <property type="entry name" value="Periplasmic binding protein-like II"/>
    <property type="match status" value="2"/>
</dbReference>
<dbReference type="SUPFAM" id="SSF53850">
    <property type="entry name" value="Periplasmic binding protein-like II"/>
    <property type="match status" value="1"/>
</dbReference>
<protein>
    <submittedName>
        <fullName evidence="5">Transporter substrate-binding domain-containing protein</fullName>
    </submittedName>
</protein>
<evidence type="ECO:0000256" key="3">
    <source>
        <dbReference type="SAM" id="SignalP"/>
    </source>
</evidence>
<evidence type="ECO:0000313" key="6">
    <source>
        <dbReference type="Proteomes" id="UP001501337"/>
    </source>
</evidence>
<proteinExistence type="inferred from homology"/>
<sequence length="260" mass="29357">MFRQLLLFFCVLIPMGVAAQVPSDRLLDRPLHIVTEEWKPYVYSDAEGQVRGSDWEVVEAVFRKLGVDVTLEFCPWKRCLALMKSKDADAILGASFTEDRAKFLVYPDEPLSTALTGIFVRRNAPIEYRSLASLKALRGGAMLGYEYCPEISAAELNLERERQLAANFAKLALQRIDYVIANLVVGHQHVKELNLLHRIQAIPGAHFCAGESNYLPFAQKPDLGLLIKAFDAELRFFKTTREFHAIQTRYGMPDSALANH</sequence>
<dbReference type="EMBL" id="BAABBO010000001">
    <property type="protein sequence ID" value="GAA3947776.1"/>
    <property type="molecule type" value="Genomic_DNA"/>
</dbReference>
<dbReference type="Proteomes" id="UP001501337">
    <property type="component" value="Unassembled WGS sequence"/>
</dbReference>
<dbReference type="Pfam" id="PF00497">
    <property type="entry name" value="SBP_bac_3"/>
    <property type="match status" value="1"/>
</dbReference>
<dbReference type="PANTHER" id="PTHR35936:SF6">
    <property type="entry name" value="AMINO ACID ABC TRANSPORTER SUBSTRATE-BINDING PAAT FAMILY PROTEIN"/>
    <property type="match status" value="1"/>
</dbReference>
<dbReference type="RefSeq" id="WP_344802698.1">
    <property type="nucleotide sequence ID" value="NZ_BAABBO010000001.1"/>
</dbReference>
<accession>A0ABP7NKG0</accession>
<dbReference type="PANTHER" id="PTHR35936">
    <property type="entry name" value="MEMBRANE-BOUND LYTIC MUREIN TRANSGLYCOSYLASE F"/>
    <property type="match status" value="1"/>
</dbReference>
<evidence type="ECO:0000256" key="2">
    <source>
        <dbReference type="ARBA" id="ARBA00022729"/>
    </source>
</evidence>
<evidence type="ECO:0000256" key="1">
    <source>
        <dbReference type="ARBA" id="ARBA00010333"/>
    </source>
</evidence>